<keyword evidence="10" id="KW-1185">Reference proteome</keyword>
<keyword evidence="4 8" id="KW-0479">Metal-binding</keyword>
<keyword evidence="2 8" id="KW-0813">Transport</keyword>
<protein>
    <recommendedName>
        <fullName evidence="8">Ferredoxin</fullName>
    </recommendedName>
</protein>
<dbReference type="Proteomes" id="UP001595882">
    <property type="component" value="Unassembled WGS sequence"/>
</dbReference>
<keyword evidence="5 8" id="KW-0249">Electron transport</keyword>
<dbReference type="PRINTS" id="PR00352">
    <property type="entry name" value="3FE4SFRDOXIN"/>
</dbReference>
<dbReference type="InterPro" id="IPR001080">
    <property type="entry name" value="3Fe4S_ferredoxin"/>
</dbReference>
<evidence type="ECO:0000256" key="1">
    <source>
        <dbReference type="ARBA" id="ARBA00001966"/>
    </source>
</evidence>
<gene>
    <name evidence="9" type="ORF">ACFOY7_14725</name>
</gene>
<name>A0ABV8X1L1_9BACI</name>
<evidence type="ECO:0000256" key="7">
    <source>
        <dbReference type="ARBA" id="ARBA00023014"/>
    </source>
</evidence>
<comment type="function">
    <text evidence="8">Ferredoxins are iron-sulfur proteins that transfer electrons in a wide variety of metabolic reactions.</text>
</comment>
<evidence type="ECO:0000256" key="8">
    <source>
        <dbReference type="RuleBase" id="RU368020"/>
    </source>
</evidence>
<dbReference type="Gene3D" id="3.30.70.20">
    <property type="match status" value="1"/>
</dbReference>
<dbReference type="PANTHER" id="PTHR39163">
    <property type="entry name" value="FERREDOXIN"/>
    <property type="match status" value="1"/>
</dbReference>
<evidence type="ECO:0000256" key="2">
    <source>
        <dbReference type="ARBA" id="ARBA00022448"/>
    </source>
</evidence>
<evidence type="ECO:0000256" key="6">
    <source>
        <dbReference type="ARBA" id="ARBA00023004"/>
    </source>
</evidence>
<proteinExistence type="predicted"/>
<evidence type="ECO:0000256" key="4">
    <source>
        <dbReference type="ARBA" id="ARBA00022723"/>
    </source>
</evidence>
<dbReference type="EMBL" id="JBHSDT010000008">
    <property type="protein sequence ID" value="MFC4404321.1"/>
    <property type="molecule type" value="Genomic_DNA"/>
</dbReference>
<evidence type="ECO:0000256" key="5">
    <source>
        <dbReference type="ARBA" id="ARBA00022982"/>
    </source>
</evidence>
<dbReference type="Pfam" id="PF13370">
    <property type="entry name" value="Fer4_13"/>
    <property type="match status" value="1"/>
</dbReference>
<sequence length="75" mass="8279">MPFYTWVDKHTCIACGVCGATASGVFDYDDEGLAYVKLDNNNGTTPVPIKDEEDFIDAFESCPTESIKKLTLPNR</sequence>
<dbReference type="PANTHER" id="PTHR39163:SF1">
    <property type="entry name" value="FERREDOXIN"/>
    <property type="match status" value="1"/>
</dbReference>
<reference evidence="10" key="1">
    <citation type="journal article" date="2019" name="Int. J. Syst. Evol. Microbiol.">
        <title>The Global Catalogue of Microorganisms (GCM) 10K type strain sequencing project: providing services to taxonomists for standard genome sequencing and annotation.</title>
        <authorList>
            <consortium name="The Broad Institute Genomics Platform"/>
            <consortium name="The Broad Institute Genome Sequencing Center for Infectious Disease"/>
            <person name="Wu L."/>
            <person name="Ma J."/>
        </authorList>
    </citation>
    <scope>NUCLEOTIDE SEQUENCE [LARGE SCALE GENOMIC DNA]</scope>
    <source>
        <strain evidence="10">CCUG 37865</strain>
    </source>
</reference>
<organism evidence="9 10">
    <name type="scientific">Gracilibacillus xinjiangensis</name>
    <dbReference type="NCBI Taxonomy" id="1193282"/>
    <lineage>
        <taxon>Bacteria</taxon>
        <taxon>Bacillati</taxon>
        <taxon>Bacillota</taxon>
        <taxon>Bacilli</taxon>
        <taxon>Bacillales</taxon>
        <taxon>Bacillaceae</taxon>
        <taxon>Gracilibacillus</taxon>
    </lineage>
</organism>
<comment type="caution">
    <text evidence="9">The sequence shown here is derived from an EMBL/GenBank/DDBJ whole genome shotgun (WGS) entry which is preliminary data.</text>
</comment>
<keyword evidence="6 8" id="KW-0408">Iron</keyword>
<keyword evidence="3" id="KW-0004">4Fe-4S</keyword>
<dbReference type="RefSeq" id="WP_390252861.1">
    <property type="nucleotide sequence ID" value="NZ_JBHSDT010000008.1"/>
</dbReference>
<dbReference type="SUPFAM" id="SSF54862">
    <property type="entry name" value="4Fe-4S ferredoxins"/>
    <property type="match status" value="1"/>
</dbReference>
<keyword evidence="7 8" id="KW-0411">Iron-sulfur</keyword>
<evidence type="ECO:0000256" key="3">
    <source>
        <dbReference type="ARBA" id="ARBA00022485"/>
    </source>
</evidence>
<accession>A0ABV8X1L1</accession>
<dbReference type="InterPro" id="IPR052395">
    <property type="entry name" value="ET_Ferredoxin"/>
</dbReference>
<evidence type="ECO:0000313" key="10">
    <source>
        <dbReference type="Proteomes" id="UP001595882"/>
    </source>
</evidence>
<comment type="cofactor">
    <cofactor evidence="1">
        <name>[4Fe-4S] cluster</name>
        <dbReference type="ChEBI" id="CHEBI:49883"/>
    </cofactor>
</comment>
<evidence type="ECO:0000313" key="9">
    <source>
        <dbReference type="EMBL" id="MFC4404321.1"/>
    </source>
</evidence>